<evidence type="ECO:0000313" key="2">
    <source>
        <dbReference type="EMBL" id="ATI16340.1"/>
    </source>
</evidence>
<organism evidence="2 3">
    <name type="scientific">Caulobacter phage Lullwater</name>
    <dbReference type="NCBI Taxonomy" id="2024607"/>
    <lineage>
        <taxon>Viruses</taxon>
        <taxon>Duplodnaviria</taxon>
        <taxon>Heunggongvirae</taxon>
        <taxon>Uroviricota</taxon>
        <taxon>Caudoviricetes</taxon>
        <taxon>Autographivirales</taxon>
        <taxon>Autonotataviridae</taxon>
        <taxon>Lullwatervirus</taxon>
        <taxon>Lullwatervirus lullwater</taxon>
    </lineage>
</organism>
<proteinExistence type="predicted"/>
<sequence>MTDTPNVVDTTNVTPSVDAAAIAAAVAAELKNTAPVVPVSTAAPAAVAPATETAPVEIGKVEPFKFAPTNDVGLDIALEYVAGYGLNDTHPAIVAASQGDFTQLETYLEAVKAPGFKKYVDLAKEAVNRQKTTAETHVTKTNEAIFAVFDGQDNWNKVSAWARENATPEELEELNAMLRSGPMQAKAASMMILQAYTAKVGGLTKEAKNPTAQAGTNGGPQGEGPKPVQNRRSLVSEIEGLRRKYGDNFTNTHEYQALHAQFENR</sequence>
<keyword evidence="3" id="KW-1185">Reference proteome</keyword>
<protein>
    <submittedName>
        <fullName evidence="2">Scaffold protein</fullName>
    </submittedName>
</protein>
<evidence type="ECO:0000313" key="3">
    <source>
        <dbReference type="Proteomes" id="UP000229812"/>
    </source>
</evidence>
<dbReference type="EMBL" id="MF621978">
    <property type="protein sequence ID" value="ATI16340.1"/>
    <property type="molecule type" value="Genomic_DNA"/>
</dbReference>
<evidence type="ECO:0000256" key="1">
    <source>
        <dbReference type="SAM" id="MobiDB-lite"/>
    </source>
</evidence>
<reference evidence="3" key="1">
    <citation type="submission" date="2017-08" db="EMBL/GenBank/DDBJ databases">
        <title>A subgroup of T7-like phages that infect Caulobacter.</title>
        <authorList>
            <person name="Nguyen D."/>
            <person name="Ely B."/>
        </authorList>
    </citation>
    <scope>NUCLEOTIDE SEQUENCE [LARGE SCALE GENOMIC DNA]</scope>
</reference>
<name>A0A291LC40_9CAUD</name>
<feature type="region of interest" description="Disordered" evidence="1">
    <location>
        <begin position="208"/>
        <end position="230"/>
    </location>
</feature>
<accession>A0A291LC40</accession>
<gene>
    <name evidence="2" type="ORF">Lull_033</name>
</gene>
<dbReference type="Proteomes" id="UP000229812">
    <property type="component" value="Segment"/>
</dbReference>